<dbReference type="Gene3D" id="1.10.357.10">
    <property type="entry name" value="Tetracycline Repressor, domain 2"/>
    <property type="match status" value="1"/>
</dbReference>
<protein>
    <submittedName>
        <fullName evidence="4">TetR/AcrR family transcriptional regulator</fullName>
    </submittedName>
</protein>
<organism evidence="4 5">
    <name type="scientific">Halobacillus kuroshimensis</name>
    <dbReference type="NCBI Taxonomy" id="302481"/>
    <lineage>
        <taxon>Bacteria</taxon>
        <taxon>Bacillati</taxon>
        <taxon>Bacillota</taxon>
        <taxon>Bacilli</taxon>
        <taxon>Bacillales</taxon>
        <taxon>Bacillaceae</taxon>
        <taxon>Halobacillus</taxon>
    </lineage>
</organism>
<dbReference type="RefSeq" id="WP_206932148.1">
    <property type="nucleotide sequence ID" value="NZ_JAEKJY010000001.1"/>
</dbReference>
<dbReference type="SUPFAM" id="SSF46689">
    <property type="entry name" value="Homeodomain-like"/>
    <property type="match status" value="1"/>
</dbReference>
<dbReference type="InterPro" id="IPR001647">
    <property type="entry name" value="HTH_TetR"/>
</dbReference>
<reference evidence="4 5" key="1">
    <citation type="submission" date="2020-12" db="EMBL/GenBank/DDBJ databases">
        <title>Oil enriched cultivation method for isolating marine PHA-producing bacteria.</title>
        <authorList>
            <person name="Zheng W."/>
            <person name="Yu S."/>
            <person name="Huang Y."/>
        </authorList>
    </citation>
    <scope>NUCLEOTIDE SEQUENCE [LARGE SCALE GENOMIC DNA]</scope>
    <source>
        <strain evidence="4 5">SY-2-6</strain>
    </source>
</reference>
<dbReference type="InterPro" id="IPR041483">
    <property type="entry name" value="TetR_C_34"/>
</dbReference>
<evidence type="ECO:0000256" key="2">
    <source>
        <dbReference type="PROSITE-ProRule" id="PRU00335"/>
    </source>
</evidence>
<dbReference type="PROSITE" id="PS50977">
    <property type="entry name" value="HTH_TETR_2"/>
    <property type="match status" value="1"/>
</dbReference>
<gene>
    <name evidence="4" type="ORF">JF544_02195</name>
</gene>
<dbReference type="InterPro" id="IPR009057">
    <property type="entry name" value="Homeodomain-like_sf"/>
</dbReference>
<keyword evidence="5" id="KW-1185">Reference proteome</keyword>
<proteinExistence type="predicted"/>
<name>A0ABS3DRR3_9BACI</name>
<sequence length="219" mass="25549">MAFERVRTEEQRKIRIQQIKDASVKLFDEEPFHEITLAKIAQETSFTRGNLYKYISSKEEIFLLVTMDEILSLKDDLKAALDQDMTTDIAAFARTWASVVGQHPRFLQLTSLLFTVIERNATLEKLVPFKNEFAEAMYELTGILKETFPSWDETTIQKFIQSQLHYAIGLYPNTSPSDIQKQAVEESVMAYVFPDFTEEFAEFIEYTVRYLQEKQDKVQ</sequence>
<evidence type="ECO:0000313" key="4">
    <source>
        <dbReference type="EMBL" id="MBN8234033.1"/>
    </source>
</evidence>
<feature type="domain" description="HTH tetR-type" evidence="3">
    <location>
        <begin position="13"/>
        <end position="73"/>
    </location>
</feature>
<comment type="caution">
    <text evidence="4">The sequence shown here is derived from an EMBL/GenBank/DDBJ whole genome shotgun (WGS) entry which is preliminary data.</text>
</comment>
<evidence type="ECO:0000259" key="3">
    <source>
        <dbReference type="PROSITE" id="PS50977"/>
    </source>
</evidence>
<evidence type="ECO:0000313" key="5">
    <source>
        <dbReference type="Proteomes" id="UP000663970"/>
    </source>
</evidence>
<dbReference type="Proteomes" id="UP000663970">
    <property type="component" value="Unassembled WGS sequence"/>
</dbReference>
<dbReference type="Pfam" id="PF00440">
    <property type="entry name" value="TetR_N"/>
    <property type="match status" value="1"/>
</dbReference>
<accession>A0ABS3DRR3</accession>
<keyword evidence="1 2" id="KW-0238">DNA-binding</keyword>
<dbReference type="Pfam" id="PF17929">
    <property type="entry name" value="TetR_C_34"/>
    <property type="match status" value="1"/>
</dbReference>
<feature type="DNA-binding region" description="H-T-H motif" evidence="2">
    <location>
        <begin position="36"/>
        <end position="55"/>
    </location>
</feature>
<dbReference type="EMBL" id="JAEKJY010000001">
    <property type="protein sequence ID" value="MBN8234033.1"/>
    <property type="molecule type" value="Genomic_DNA"/>
</dbReference>
<evidence type="ECO:0000256" key="1">
    <source>
        <dbReference type="ARBA" id="ARBA00023125"/>
    </source>
</evidence>